<feature type="compositionally biased region" description="Basic and acidic residues" evidence="12">
    <location>
        <begin position="15"/>
        <end position="30"/>
    </location>
</feature>
<keyword evidence="14" id="KW-1185">Reference proteome</keyword>
<dbReference type="Gene3D" id="3.30.200.20">
    <property type="entry name" value="Phosphorylase Kinase, domain 1"/>
    <property type="match status" value="1"/>
</dbReference>
<evidence type="ECO:0000256" key="5">
    <source>
        <dbReference type="ARBA" id="ARBA00022741"/>
    </source>
</evidence>
<dbReference type="InterPro" id="IPR050108">
    <property type="entry name" value="CDK"/>
</dbReference>
<dbReference type="PROSITE" id="PS50011">
    <property type="entry name" value="PROTEIN_KINASE_DOM"/>
    <property type="match status" value="1"/>
</dbReference>
<evidence type="ECO:0000256" key="11">
    <source>
        <dbReference type="RuleBase" id="RU000304"/>
    </source>
</evidence>
<dbReference type="Proteomes" id="UP000036681">
    <property type="component" value="Unplaced"/>
</dbReference>
<dbReference type="PROSITE" id="PS00108">
    <property type="entry name" value="PROTEIN_KINASE_ST"/>
    <property type="match status" value="1"/>
</dbReference>
<evidence type="ECO:0000256" key="4">
    <source>
        <dbReference type="ARBA" id="ARBA00022679"/>
    </source>
</evidence>
<comment type="catalytic activity">
    <reaction evidence="9">
        <text>L-seryl-[protein] + ATP = O-phospho-L-seryl-[protein] + ADP + H(+)</text>
        <dbReference type="Rhea" id="RHEA:17989"/>
        <dbReference type="Rhea" id="RHEA-COMP:9863"/>
        <dbReference type="Rhea" id="RHEA-COMP:11604"/>
        <dbReference type="ChEBI" id="CHEBI:15378"/>
        <dbReference type="ChEBI" id="CHEBI:29999"/>
        <dbReference type="ChEBI" id="CHEBI:30616"/>
        <dbReference type="ChEBI" id="CHEBI:83421"/>
        <dbReference type="ChEBI" id="CHEBI:456216"/>
        <dbReference type="EC" id="2.7.11.22"/>
    </reaction>
</comment>
<evidence type="ECO:0000256" key="12">
    <source>
        <dbReference type="SAM" id="MobiDB-lite"/>
    </source>
</evidence>
<evidence type="ECO:0000256" key="9">
    <source>
        <dbReference type="ARBA" id="ARBA00048367"/>
    </source>
</evidence>
<dbReference type="Pfam" id="PF00069">
    <property type="entry name" value="Pkinase"/>
    <property type="match status" value="1"/>
</dbReference>
<reference evidence="15" key="1">
    <citation type="submission" date="2023-03" db="UniProtKB">
        <authorList>
            <consortium name="WormBaseParasite"/>
        </authorList>
    </citation>
    <scope>IDENTIFICATION</scope>
</reference>
<dbReference type="InterPro" id="IPR000719">
    <property type="entry name" value="Prot_kinase_dom"/>
</dbReference>
<dbReference type="EC" id="2.7.11.22" evidence="2"/>
<dbReference type="Gene3D" id="1.10.510.10">
    <property type="entry name" value="Transferase(Phosphotransferase) domain 1"/>
    <property type="match status" value="2"/>
</dbReference>
<feature type="binding site" evidence="10">
    <location>
        <position position="175"/>
    </location>
    <ligand>
        <name>ATP</name>
        <dbReference type="ChEBI" id="CHEBI:30616"/>
    </ligand>
</feature>
<feature type="compositionally biased region" description="Low complexity" evidence="12">
    <location>
        <begin position="93"/>
        <end position="111"/>
    </location>
</feature>
<evidence type="ECO:0000256" key="10">
    <source>
        <dbReference type="PROSITE-ProRule" id="PRU10141"/>
    </source>
</evidence>
<dbReference type="PANTHER" id="PTHR24056:SF189">
    <property type="entry name" value="PROTEIN KINASE DOMAIN-CONTAINING PROTEIN"/>
    <property type="match status" value="1"/>
</dbReference>
<dbReference type="WBParaSite" id="ALUE_0001658701-mRNA-1">
    <property type="protein sequence ID" value="ALUE_0001658701-mRNA-1"/>
    <property type="gene ID" value="ALUE_0001658701"/>
</dbReference>
<evidence type="ECO:0000256" key="1">
    <source>
        <dbReference type="ARBA" id="ARBA00006485"/>
    </source>
</evidence>
<dbReference type="InterPro" id="IPR017441">
    <property type="entry name" value="Protein_kinase_ATP_BS"/>
</dbReference>
<dbReference type="PANTHER" id="PTHR24056">
    <property type="entry name" value="CELL DIVISION PROTEIN KINASE"/>
    <property type="match status" value="1"/>
</dbReference>
<proteinExistence type="inferred from homology"/>
<evidence type="ECO:0000256" key="3">
    <source>
        <dbReference type="ARBA" id="ARBA00022527"/>
    </source>
</evidence>
<dbReference type="InterPro" id="IPR011009">
    <property type="entry name" value="Kinase-like_dom_sf"/>
</dbReference>
<evidence type="ECO:0000256" key="2">
    <source>
        <dbReference type="ARBA" id="ARBA00012425"/>
    </source>
</evidence>
<comment type="similarity">
    <text evidence="1">Belongs to the protein kinase superfamily. CMGC Ser/Thr protein kinase family. CDC2/CDKX subfamily.</text>
</comment>
<keyword evidence="5 10" id="KW-0547">Nucleotide-binding</keyword>
<evidence type="ECO:0000259" key="13">
    <source>
        <dbReference type="PROSITE" id="PS50011"/>
    </source>
</evidence>
<accession>A0A9J2Q3U8</accession>
<evidence type="ECO:0000256" key="6">
    <source>
        <dbReference type="ARBA" id="ARBA00022777"/>
    </source>
</evidence>
<dbReference type="GO" id="GO:0005524">
    <property type="term" value="F:ATP binding"/>
    <property type="evidence" value="ECO:0007669"/>
    <property type="project" value="UniProtKB-UniRule"/>
</dbReference>
<feature type="region of interest" description="Disordered" evidence="12">
    <location>
        <begin position="89"/>
        <end position="126"/>
    </location>
</feature>
<feature type="compositionally biased region" description="Basic residues" evidence="12">
    <location>
        <begin position="112"/>
        <end position="121"/>
    </location>
</feature>
<evidence type="ECO:0000313" key="14">
    <source>
        <dbReference type="Proteomes" id="UP000036681"/>
    </source>
</evidence>
<keyword evidence="7 10" id="KW-0067">ATP-binding</keyword>
<dbReference type="GO" id="GO:0005829">
    <property type="term" value="C:cytosol"/>
    <property type="evidence" value="ECO:0007669"/>
    <property type="project" value="TreeGrafter"/>
</dbReference>
<evidence type="ECO:0000313" key="15">
    <source>
        <dbReference type="WBParaSite" id="ALUE_0001658701-mRNA-1"/>
    </source>
</evidence>
<keyword evidence="4" id="KW-0808">Transferase</keyword>
<dbReference type="PROSITE" id="PS00107">
    <property type="entry name" value="PROTEIN_KINASE_ATP"/>
    <property type="match status" value="1"/>
</dbReference>
<keyword evidence="6" id="KW-0418">Kinase</keyword>
<dbReference type="GO" id="GO:0030332">
    <property type="term" value="F:cyclin binding"/>
    <property type="evidence" value="ECO:0007669"/>
    <property type="project" value="TreeGrafter"/>
</dbReference>
<dbReference type="SUPFAM" id="SSF56112">
    <property type="entry name" value="Protein kinase-like (PK-like)"/>
    <property type="match status" value="1"/>
</dbReference>
<comment type="catalytic activity">
    <reaction evidence="8">
        <text>L-threonyl-[protein] + ATP = O-phospho-L-threonyl-[protein] + ADP + H(+)</text>
        <dbReference type="Rhea" id="RHEA:46608"/>
        <dbReference type="Rhea" id="RHEA-COMP:11060"/>
        <dbReference type="Rhea" id="RHEA-COMP:11605"/>
        <dbReference type="ChEBI" id="CHEBI:15378"/>
        <dbReference type="ChEBI" id="CHEBI:30013"/>
        <dbReference type="ChEBI" id="CHEBI:30616"/>
        <dbReference type="ChEBI" id="CHEBI:61977"/>
        <dbReference type="ChEBI" id="CHEBI:456216"/>
        <dbReference type="EC" id="2.7.11.22"/>
    </reaction>
</comment>
<dbReference type="AlphaFoldDB" id="A0A9J2Q3U8"/>
<dbReference type="SMART" id="SM00220">
    <property type="entry name" value="S_TKc"/>
    <property type="match status" value="1"/>
</dbReference>
<feature type="domain" description="Protein kinase" evidence="13">
    <location>
        <begin position="146"/>
        <end position="410"/>
    </location>
</feature>
<evidence type="ECO:0000256" key="7">
    <source>
        <dbReference type="ARBA" id="ARBA00022840"/>
    </source>
</evidence>
<name>A0A9J2Q3U8_ASCLU</name>
<evidence type="ECO:0000256" key="8">
    <source>
        <dbReference type="ARBA" id="ARBA00047811"/>
    </source>
</evidence>
<protein>
    <recommendedName>
        <fullName evidence="2">cyclin-dependent kinase</fullName>
        <ecNumber evidence="2">2.7.11.22</ecNumber>
    </recommendedName>
</protein>
<dbReference type="GO" id="GO:0004693">
    <property type="term" value="F:cyclin-dependent protein serine/threonine kinase activity"/>
    <property type="evidence" value="ECO:0007669"/>
    <property type="project" value="UniProtKB-EC"/>
</dbReference>
<organism evidence="14 15">
    <name type="scientific">Ascaris lumbricoides</name>
    <name type="common">Giant roundworm</name>
    <dbReference type="NCBI Taxonomy" id="6252"/>
    <lineage>
        <taxon>Eukaryota</taxon>
        <taxon>Metazoa</taxon>
        <taxon>Ecdysozoa</taxon>
        <taxon>Nematoda</taxon>
        <taxon>Chromadorea</taxon>
        <taxon>Rhabditida</taxon>
        <taxon>Spirurina</taxon>
        <taxon>Ascaridomorpha</taxon>
        <taxon>Ascaridoidea</taxon>
        <taxon>Ascarididae</taxon>
        <taxon>Ascaris</taxon>
    </lineage>
</organism>
<feature type="region of interest" description="Disordered" evidence="12">
    <location>
        <begin position="1"/>
        <end position="30"/>
    </location>
</feature>
<dbReference type="FunFam" id="3.30.200.20:FF:000124">
    <property type="entry name" value="Cyclin-dependent kinase 4"/>
    <property type="match status" value="1"/>
</dbReference>
<dbReference type="GO" id="GO:0005634">
    <property type="term" value="C:nucleus"/>
    <property type="evidence" value="ECO:0007669"/>
    <property type="project" value="TreeGrafter"/>
</dbReference>
<sequence>CKFQDYRRSRKSDKSKKSERCENIREQSQDREKLKNVITGAAEMSATNGDTMAFSWHSNLSSSRGIFNLLRPSRSRSSNNNTLVCARPDPCCSSSSDTKETLSSSEGARSSSAHRRRRPRSAHYDPNSLVLFPEREMPTQNINELYKRIEKLGEGSYAVVYKSESRADGTIVALKEIKLHSQEGLPFTAIREASLLRELRHANIVTLHDIVHEQNSLIFVFEYMKMDLSKYLEGYRNGLEPIRVKLLLFQLLRGLAFCHEKKILHRDLKPQNLLLNENGELKLADFGLARAKSVPSRTYSHEVVTLWGVGCIFAEMCTGTALFPGTKDVLDQLDRIFSIRGVRDATKWPEVTRLPHFIPNFYPPYREIPWKDVHTALTKLKNGQSLLSQLLQLNPADRINANAAMMHSYFANLPSKIHLLSPTASIFSLPELRALYR</sequence>
<dbReference type="InterPro" id="IPR008271">
    <property type="entry name" value="Ser/Thr_kinase_AS"/>
</dbReference>
<keyword evidence="3 11" id="KW-0723">Serine/threonine-protein kinase</keyword>